<evidence type="ECO:0000313" key="1">
    <source>
        <dbReference type="EMBL" id="QHB51657.1"/>
    </source>
</evidence>
<gene>
    <name evidence="1" type="ORF">GQR93_05210</name>
</gene>
<evidence type="ECO:0000313" key="2">
    <source>
        <dbReference type="Proteomes" id="UP000465035"/>
    </source>
</evidence>
<organism evidence="1 2">
    <name type="scientific">Lentilactobacillus hilgardii</name>
    <name type="common">Lactobacillus hilgardii</name>
    <dbReference type="NCBI Taxonomy" id="1588"/>
    <lineage>
        <taxon>Bacteria</taxon>
        <taxon>Bacillati</taxon>
        <taxon>Bacillota</taxon>
        <taxon>Bacilli</taxon>
        <taxon>Lactobacillales</taxon>
        <taxon>Lactobacillaceae</taxon>
        <taxon>Lentilactobacillus</taxon>
    </lineage>
</organism>
<reference evidence="1 2" key="1">
    <citation type="submission" date="2019-12" db="EMBL/GenBank/DDBJ databases">
        <title>Lactobacillus hilgardii FLUB.</title>
        <authorList>
            <person name="Gustaw K."/>
        </authorList>
    </citation>
    <scope>NUCLEOTIDE SEQUENCE [LARGE SCALE GENOMIC DNA]</scope>
    <source>
        <strain evidence="1 2">FLUB</strain>
    </source>
</reference>
<proteinExistence type="predicted"/>
<dbReference type="Proteomes" id="UP000465035">
    <property type="component" value="Chromosome"/>
</dbReference>
<name>A0A6P1E3C4_LENHI</name>
<dbReference type="GeneID" id="69057750"/>
<dbReference type="EMBL" id="CP047121">
    <property type="protein sequence ID" value="QHB51657.1"/>
    <property type="molecule type" value="Genomic_DNA"/>
</dbReference>
<protein>
    <submittedName>
        <fullName evidence="1">Uncharacterized protein</fullName>
    </submittedName>
</protein>
<sequence>MILEVQVMTTIYVNPDKKQDQIVKLSDGSYGVMKAKKERAGIAYQFNFTSHQHPGFVISHAPVNGDVENVDSIDGKQTFKIAWRS</sequence>
<dbReference type="AlphaFoldDB" id="A0A6P1E3C4"/>
<accession>A0A6P1E3C4</accession>
<dbReference type="RefSeq" id="WP_003553012.1">
    <property type="nucleotide sequence ID" value="NZ_CABKOL010000106.1"/>
</dbReference>